<dbReference type="PANTHER" id="PTHR43798:SF33">
    <property type="entry name" value="HYDROLASE, PUTATIVE (AFU_ORTHOLOGUE AFUA_2G14860)-RELATED"/>
    <property type="match status" value="1"/>
</dbReference>
<protein>
    <submittedName>
        <fullName evidence="2">Alpha/beta hydrolase</fullName>
    </submittedName>
</protein>
<dbReference type="PANTHER" id="PTHR43798">
    <property type="entry name" value="MONOACYLGLYCEROL LIPASE"/>
    <property type="match status" value="1"/>
</dbReference>
<accession>A0ABT5PGC8</accession>
<dbReference type="RefSeq" id="WP_273895976.1">
    <property type="nucleotide sequence ID" value="NZ_JAMDGP010000099.1"/>
</dbReference>
<dbReference type="InterPro" id="IPR000639">
    <property type="entry name" value="Epox_hydrolase-like"/>
</dbReference>
<evidence type="ECO:0000313" key="3">
    <source>
        <dbReference type="Proteomes" id="UP001148184"/>
    </source>
</evidence>
<feature type="domain" description="AB hydrolase-1" evidence="1">
    <location>
        <begin position="22"/>
        <end position="238"/>
    </location>
</feature>
<keyword evidence="3" id="KW-1185">Reference proteome</keyword>
<dbReference type="PRINTS" id="PR00111">
    <property type="entry name" value="ABHYDROLASE"/>
</dbReference>
<dbReference type="EMBL" id="JAMDGZ010000101">
    <property type="protein sequence ID" value="MDD1017370.1"/>
    <property type="molecule type" value="Genomic_DNA"/>
</dbReference>
<dbReference type="GO" id="GO:0016787">
    <property type="term" value="F:hydrolase activity"/>
    <property type="evidence" value="ECO:0007669"/>
    <property type="project" value="UniProtKB-KW"/>
</dbReference>
<dbReference type="Pfam" id="PF12697">
    <property type="entry name" value="Abhydrolase_6"/>
    <property type="match status" value="1"/>
</dbReference>
<sequence length="259" mass="27693">MTATGQAPVIFINGLIGTLKCQLIEQALAGRPCEAPDLLGYGSLTGVGADSIGIAAQVEHIEQWIGQRFGPRQVHVVGHSVGGVVAYLFALCHPQRVLSLISVEGNFSLKDAFWSSSVARSPAHEVAALLTGYQAQPRTWLARSGLEGEPALLDRAARWLGHQPASTLQAMARSVVAVTASPDYPQQLQALFKQVPVHLLAGEQSLAGWDVPAWAREMAEGVTVMPGCGHLMMLEDPLGFGQQVAAILERLEERKHVAL</sequence>
<gene>
    <name evidence="2" type="ORF">M5G17_27345</name>
</gene>
<proteinExistence type="predicted"/>
<reference evidence="2 3" key="1">
    <citation type="submission" date="2022-05" db="EMBL/GenBank/DDBJ databases">
        <title>Novel Pseudomonas spp. Isolated from a Rainbow Trout Aquaculture Facility.</title>
        <authorList>
            <person name="Testerman T."/>
            <person name="Graf J."/>
        </authorList>
    </citation>
    <scope>NUCLEOTIDE SEQUENCE [LARGE SCALE GENOMIC DNA]</scope>
    <source>
        <strain evidence="2 3">ID1025</strain>
    </source>
</reference>
<evidence type="ECO:0000313" key="2">
    <source>
        <dbReference type="EMBL" id="MDD1017370.1"/>
    </source>
</evidence>
<dbReference type="SUPFAM" id="SSF53474">
    <property type="entry name" value="alpha/beta-Hydrolases"/>
    <property type="match status" value="1"/>
</dbReference>
<comment type="caution">
    <text evidence="2">The sequence shown here is derived from an EMBL/GenBank/DDBJ whole genome shotgun (WGS) entry which is preliminary data.</text>
</comment>
<dbReference type="PRINTS" id="PR00412">
    <property type="entry name" value="EPOXHYDRLASE"/>
</dbReference>
<dbReference type="InterPro" id="IPR000073">
    <property type="entry name" value="AB_hydrolase_1"/>
</dbReference>
<dbReference type="InterPro" id="IPR050266">
    <property type="entry name" value="AB_hydrolase_sf"/>
</dbReference>
<evidence type="ECO:0000259" key="1">
    <source>
        <dbReference type="Pfam" id="PF12697"/>
    </source>
</evidence>
<organism evidence="2 3">
    <name type="scientific">Pseudomonas rubra</name>
    <dbReference type="NCBI Taxonomy" id="2942627"/>
    <lineage>
        <taxon>Bacteria</taxon>
        <taxon>Pseudomonadati</taxon>
        <taxon>Pseudomonadota</taxon>
        <taxon>Gammaproteobacteria</taxon>
        <taxon>Pseudomonadales</taxon>
        <taxon>Pseudomonadaceae</taxon>
        <taxon>Pseudomonas</taxon>
    </lineage>
</organism>
<name>A0ABT5PGC8_9PSED</name>
<dbReference type="Gene3D" id="3.40.50.1820">
    <property type="entry name" value="alpha/beta hydrolase"/>
    <property type="match status" value="1"/>
</dbReference>
<dbReference type="InterPro" id="IPR029058">
    <property type="entry name" value="AB_hydrolase_fold"/>
</dbReference>
<keyword evidence="2" id="KW-0378">Hydrolase</keyword>
<dbReference type="Proteomes" id="UP001148184">
    <property type="component" value="Unassembled WGS sequence"/>
</dbReference>